<organism evidence="3 4">
    <name type="scientific">Magnaporthiopsis poae (strain ATCC 64411 / 73-15)</name>
    <name type="common">Kentucky bluegrass fungus</name>
    <name type="synonym">Magnaporthe poae</name>
    <dbReference type="NCBI Taxonomy" id="644358"/>
    <lineage>
        <taxon>Eukaryota</taxon>
        <taxon>Fungi</taxon>
        <taxon>Dikarya</taxon>
        <taxon>Ascomycota</taxon>
        <taxon>Pezizomycotina</taxon>
        <taxon>Sordariomycetes</taxon>
        <taxon>Sordariomycetidae</taxon>
        <taxon>Magnaporthales</taxon>
        <taxon>Magnaporthaceae</taxon>
        <taxon>Magnaporthiopsis</taxon>
    </lineage>
</organism>
<protein>
    <submittedName>
        <fullName evidence="2 3">Uncharacterized protein</fullName>
    </submittedName>
</protein>
<dbReference type="Proteomes" id="UP000011715">
    <property type="component" value="Unassembled WGS sequence"/>
</dbReference>
<dbReference type="STRING" id="644358.A0A0C4E2W0"/>
<reference evidence="3" key="4">
    <citation type="journal article" date="2015" name="G3 (Bethesda)">
        <title>Genome sequences of three phytopathogenic species of the Magnaporthaceae family of fungi.</title>
        <authorList>
            <person name="Okagaki L.H."/>
            <person name="Nunes C.C."/>
            <person name="Sailsbery J."/>
            <person name="Clay B."/>
            <person name="Brown D."/>
            <person name="John T."/>
            <person name="Oh Y."/>
            <person name="Young N."/>
            <person name="Fitzgerald M."/>
            <person name="Haas B.J."/>
            <person name="Zeng Q."/>
            <person name="Young S."/>
            <person name="Adiconis X."/>
            <person name="Fan L."/>
            <person name="Levin J.Z."/>
            <person name="Mitchell T.K."/>
            <person name="Okubara P.A."/>
            <person name="Farman M.L."/>
            <person name="Kohn L.M."/>
            <person name="Birren B."/>
            <person name="Ma L.-J."/>
            <person name="Dean R.A."/>
        </authorList>
    </citation>
    <scope>NUCLEOTIDE SEQUENCE</scope>
    <source>
        <strain evidence="3">ATCC 64411 / 73-15</strain>
    </source>
</reference>
<dbReference type="EMBL" id="ADBL01001631">
    <property type="status" value="NOT_ANNOTATED_CDS"/>
    <property type="molecule type" value="Genomic_DNA"/>
</dbReference>
<keyword evidence="4" id="KW-1185">Reference proteome</keyword>
<evidence type="ECO:0000313" key="4">
    <source>
        <dbReference type="Proteomes" id="UP000011715"/>
    </source>
</evidence>
<dbReference type="AlphaFoldDB" id="A0A0C4E2W0"/>
<sequence length="793" mass="89603">MRARCAPRCRLPTQSHVAPADALAGGVWITDFMLSSVFERYCSLTKAPRRMASSAPGPLESSRRLGRRRMADATMSQTHPVLPSWAYLYPADLTQWRWERPTPASSRARNPPDDGSAHSAPPLPGSWLSALLGRNGGARRRTYAHIEENGAALAVTPPEAVSECRRATAVDKTKPIQQQCLLFWDELHALNTACGSELLRFAKARYIEVIELFQQYISLGILTPGECELALETLSEKIRVKFCNPSFHNRLLLQLYIKTARGVRSSRLAHADKYDGLPIKLLQRLSKLNRGAHLIRGFREIMAEVTPDLLGGEELGWVKTTLLSCLSTWSVDPNWQNRSHLSTMVDIAQCELGVFSGRLCALKAALSSHAGMAYCLRVADAASVSLEICDRALRPSREVLIPGPDIERIHVSLLAGAMRAFHLGKHPAVMRAAEKAVTEQQGKRHYHRVLINWLSVLSQMPHVRQRTLFTFMSGSHKSSKPERVHSSPAFSEVELCHVLTEQWMSRGHLTYKEYRALRSRLRASGPSHGLPSLIESVYDVKKADSAFWFYIGLWQCLQAISATGLLVPALERLSQQHRARLRPALDKLAQAVTSRTVADEIRGLYHGLDDLHFAVEAEGSRGKSDHAIKAMVNDHDYHPFEIFETLGQPLITKNTHSATRKRILRRRCRISRRQAAITAKLSVMFSKAAHLTNRQRFRYVNHCVLLLKRHKLHGKEASVAITRLFKVVTKDLRESGWTRPSRIHWFLRLVKESQGDAAAAECRKVLDSWMQVCDRRHREERARRDDERGNYIR</sequence>
<feature type="region of interest" description="Disordered" evidence="1">
    <location>
        <begin position="101"/>
        <end position="122"/>
    </location>
</feature>
<reference evidence="3" key="5">
    <citation type="submission" date="2015-06" db="UniProtKB">
        <authorList>
            <consortium name="EnsemblFungi"/>
        </authorList>
    </citation>
    <scope>IDENTIFICATION</scope>
    <source>
        <strain evidence="3">ATCC 64411</strain>
    </source>
</reference>
<reference evidence="2" key="3">
    <citation type="submission" date="2011-03" db="EMBL/GenBank/DDBJ databases">
        <title>Annotation of Magnaporthe poae ATCC 64411.</title>
        <authorList>
            <person name="Ma L.-J."/>
            <person name="Dead R."/>
            <person name="Young S.K."/>
            <person name="Zeng Q."/>
            <person name="Gargeya S."/>
            <person name="Fitzgerald M."/>
            <person name="Haas B."/>
            <person name="Abouelleil A."/>
            <person name="Alvarado L."/>
            <person name="Arachchi H.M."/>
            <person name="Berlin A."/>
            <person name="Brown A."/>
            <person name="Chapman S.B."/>
            <person name="Chen Z."/>
            <person name="Dunbar C."/>
            <person name="Freedman E."/>
            <person name="Gearin G."/>
            <person name="Gellesch M."/>
            <person name="Goldberg J."/>
            <person name="Griggs A."/>
            <person name="Gujja S."/>
            <person name="Heiman D."/>
            <person name="Howarth C."/>
            <person name="Larson L."/>
            <person name="Lui A."/>
            <person name="MacDonald P.J.P."/>
            <person name="Mehta T."/>
            <person name="Montmayeur A."/>
            <person name="Murphy C."/>
            <person name="Neiman D."/>
            <person name="Pearson M."/>
            <person name="Priest M."/>
            <person name="Roberts A."/>
            <person name="Saif S."/>
            <person name="Shea T."/>
            <person name="Shenoy N."/>
            <person name="Sisk P."/>
            <person name="Stolte C."/>
            <person name="Sykes S."/>
            <person name="Yandava C."/>
            <person name="Wortman J."/>
            <person name="Nusbaum C."/>
            <person name="Birren B."/>
        </authorList>
    </citation>
    <scope>NUCLEOTIDE SEQUENCE</scope>
    <source>
        <strain evidence="2">ATCC 64411</strain>
    </source>
</reference>
<dbReference type="OrthoDB" id="5428038at2759"/>
<dbReference type="EnsemblFungi" id="MAPG_06752T0">
    <property type="protein sequence ID" value="MAPG_06752T0"/>
    <property type="gene ID" value="MAPG_06752"/>
</dbReference>
<gene>
    <name evidence="2" type="ORF">MAPG_06752</name>
</gene>
<proteinExistence type="predicted"/>
<evidence type="ECO:0000256" key="1">
    <source>
        <dbReference type="SAM" id="MobiDB-lite"/>
    </source>
</evidence>
<evidence type="ECO:0000313" key="3">
    <source>
        <dbReference type="EnsemblFungi" id="MAPG_06752T0"/>
    </source>
</evidence>
<evidence type="ECO:0000313" key="2">
    <source>
        <dbReference type="EMBL" id="KLU87759.1"/>
    </source>
</evidence>
<reference evidence="2" key="1">
    <citation type="submission" date="2010-05" db="EMBL/GenBank/DDBJ databases">
        <title>The Genome Sequence of Magnaporthe poae strain ATCC 64411.</title>
        <authorList>
            <consortium name="The Broad Institute Genome Sequencing Platform"/>
            <consortium name="Broad Institute Genome Sequencing Center for Infectious Disease"/>
            <person name="Ma L.-J."/>
            <person name="Dead R."/>
            <person name="Young S."/>
            <person name="Zeng Q."/>
            <person name="Koehrsen M."/>
            <person name="Alvarado L."/>
            <person name="Berlin A."/>
            <person name="Chapman S.B."/>
            <person name="Chen Z."/>
            <person name="Freedman E."/>
            <person name="Gellesch M."/>
            <person name="Goldberg J."/>
            <person name="Griggs A."/>
            <person name="Gujja S."/>
            <person name="Heilman E.R."/>
            <person name="Heiman D."/>
            <person name="Hepburn T."/>
            <person name="Howarth C."/>
            <person name="Jen D."/>
            <person name="Larson L."/>
            <person name="Mehta T."/>
            <person name="Neiman D."/>
            <person name="Pearson M."/>
            <person name="Roberts A."/>
            <person name="Saif S."/>
            <person name="Shea T."/>
            <person name="Shenoy N."/>
            <person name="Sisk P."/>
            <person name="Stolte C."/>
            <person name="Sykes S."/>
            <person name="Walk T."/>
            <person name="White J."/>
            <person name="Yandava C."/>
            <person name="Haas B."/>
            <person name="Nusbaum C."/>
            <person name="Birren B."/>
        </authorList>
    </citation>
    <scope>NUCLEOTIDE SEQUENCE</scope>
    <source>
        <strain evidence="2">ATCC 64411</strain>
    </source>
</reference>
<name>A0A0C4E2W0_MAGP6</name>
<dbReference type="OMA" id="FRYVNHC"/>
<dbReference type="EMBL" id="GL876970">
    <property type="protein sequence ID" value="KLU87759.1"/>
    <property type="molecule type" value="Genomic_DNA"/>
</dbReference>
<dbReference type="eggNOG" id="ENOG502RG7P">
    <property type="taxonomic scope" value="Eukaryota"/>
</dbReference>
<reference evidence="4" key="2">
    <citation type="submission" date="2010-05" db="EMBL/GenBank/DDBJ databases">
        <title>The genome sequence of Magnaporthe poae strain ATCC 64411.</title>
        <authorList>
            <person name="Ma L.-J."/>
            <person name="Dead R."/>
            <person name="Young S."/>
            <person name="Zeng Q."/>
            <person name="Koehrsen M."/>
            <person name="Alvarado L."/>
            <person name="Berlin A."/>
            <person name="Chapman S.B."/>
            <person name="Chen Z."/>
            <person name="Freedman E."/>
            <person name="Gellesch M."/>
            <person name="Goldberg J."/>
            <person name="Griggs A."/>
            <person name="Gujja S."/>
            <person name="Heilman E.R."/>
            <person name="Heiman D."/>
            <person name="Hepburn T."/>
            <person name="Howarth C."/>
            <person name="Jen D."/>
            <person name="Larson L."/>
            <person name="Mehta T."/>
            <person name="Neiman D."/>
            <person name="Pearson M."/>
            <person name="Roberts A."/>
            <person name="Saif S."/>
            <person name="Shea T."/>
            <person name="Shenoy N."/>
            <person name="Sisk P."/>
            <person name="Stolte C."/>
            <person name="Sykes S."/>
            <person name="Walk T."/>
            <person name="White J."/>
            <person name="Yandava C."/>
            <person name="Haas B."/>
            <person name="Nusbaum C."/>
            <person name="Birren B."/>
        </authorList>
    </citation>
    <scope>NUCLEOTIDE SEQUENCE [LARGE SCALE GENOMIC DNA]</scope>
    <source>
        <strain evidence="4">ATCC 64411 / 73-15</strain>
    </source>
</reference>
<accession>A0A0C4E2W0</accession>
<dbReference type="VEuPathDB" id="FungiDB:MAPG_06752"/>